<gene>
    <name evidence="4" type="ORF">D5H78_01140</name>
</gene>
<feature type="region of interest" description="Disordered" evidence="1">
    <location>
        <begin position="341"/>
        <end position="360"/>
    </location>
</feature>
<dbReference type="InterPro" id="IPR043128">
    <property type="entry name" value="Rev_trsase/Diguanyl_cyclase"/>
</dbReference>
<feature type="transmembrane region" description="Helical" evidence="2">
    <location>
        <begin position="20"/>
        <end position="40"/>
    </location>
</feature>
<evidence type="ECO:0000256" key="1">
    <source>
        <dbReference type="SAM" id="MobiDB-lite"/>
    </source>
</evidence>
<proteinExistence type="predicted"/>
<dbReference type="Gene3D" id="3.30.70.270">
    <property type="match status" value="1"/>
</dbReference>
<reference evidence="4 5" key="1">
    <citation type="submission" date="2018-09" db="EMBL/GenBank/DDBJ databases">
        <title>YIM 75000 draft genome.</title>
        <authorList>
            <person name="Tang S."/>
            <person name="Feng Y."/>
        </authorList>
    </citation>
    <scope>NUCLEOTIDE SEQUENCE [LARGE SCALE GENOMIC DNA]</scope>
    <source>
        <strain evidence="4 5">YIM 75000</strain>
    </source>
</reference>
<comment type="caution">
    <text evidence="4">The sequence shown here is derived from an EMBL/GenBank/DDBJ whole genome shotgun (WGS) entry which is preliminary data.</text>
</comment>
<dbReference type="InterPro" id="IPR029787">
    <property type="entry name" value="Nucleotide_cyclase"/>
</dbReference>
<dbReference type="Proteomes" id="UP000265614">
    <property type="component" value="Unassembled WGS sequence"/>
</dbReference>
<dbReference type="NCBIfam" id="TIGR00254">
    <property type="entry name" value="GGDEF"/>
    <property type="match status" value="1"/>
</dbReference>
<feature type="transmembrane region" description="Helical" evidence="2">
    <location>
        <begin position="147"/>
        <end position="165"/>
    </location>
</feature>
<dbReference type="PANTHER" id="PTHR45138">
    <property type="entry name" value="REGULATORY COMPONENTS OF SENSORY TRANSDUCTION SYSTEM"/>
    <property type="match status" value="1"/>
</dbReference>
<dbReference type="OrthoDB" id="23692at2"/>
<dbReference type="GO" id="GO:0052621">
    <property type="term" value="F:diguanylate cyclase activity"/>
    <property type="evidence" value="ECO:0007669"/>
    <property type="project" value="TreeGrafter"/>
</dbReference>
<dbReference type="SUPFAM" id="SSF55073">
    <property type="entry name" value="Nucleotide cyclase"/>
    <property type="match status" value="1"/>
</dbReference>
<evidence type="ECO:0000313" key="5">
    <source>
        <dbReference type="Proteomes" id="UP000265614"/>
    </source>
</evidence>
<dbReference type="PANTHER" id="PTHR45138:SF9">
    <property type="entry name" value="DIGUANYLATE CYCLASE DGCM-RELATED"/>
    <property type="match status" value="1"/>
</dbReference>
<dbReference type="AlphaFoldDB" id="A0A3A3ZM37"/>
<feature type="transmembrane region" description="Helical" evidence="2">
    <location>
        <begin position="122"/>
        <end position="141"/>
    </location>
</feature>
<organism evidence="4 5">
    <name type="scientific">Vallicoccus soli</name>
    <dbReference type="NCBI Taxonomy" id="2339232"/>
    <lineage>
        <taxon>Bacteria</taxon>
        <taxon>Bacillati</taxon>
        <taxon>Actinomycetota</taxon>
        <taxon>Actinomycetes</taxon>
        <taxon>Motilibacterales</taxon>
        <taxon>Vallicoccaceae</taxon>
        <taxon>Vallicoccus</taxon>
    </lineage>
</organism>
<dbReference type="GO" id="GO:1902201">
    <property type="term" value="P:negative regulation of bacterial-type flagellum-dependent cell motility"/>
    <property type="evidence" value="ECO:0007669"/>
    <property type="project" value="TreeGrafter"/>
</dbReference>
<dbReference type="GO" id="GO:0005886">
    <property type="term" value="C:plasma membrane"/>
    <property type="evidence" value="ECO:0007669"/>
    <property type="project" value="TreeGrafter"/>
</dbReference>
<dbReference type="SMART" id="SM00267">
    <property type="entry name" value="GGDEF"/>
    <property type="match status" value="1"/>
</dbReference>
<dbReference type="InterPro" id="IPR050469">
    <property type="entry name" value="Diguanylate_Cyclase"/>
</dbReference>
<keyword evidence="2" id="KW-0812">Transmembrane</keyword>
<name>A0A3A3ZM37_9ACTN</name>
<dbReference type="GO" id="GO:0043709">
    <property type="term" value="P:cell adhesion involved in single-species biofilm formation"/>
    <property type="evidence" value="ECO:0007669"/>
    <property type="project" value="TreeGrafter"/>
</dbReference>
<protein>
    <submittedName>
        <fullName evidence="4">GGDEF domain-containing protein</fullName>
    </submittedName>
</protein>
<dbReference type="EMBL" id="QZEZ01000001">
    <property type="protein sequence ID" value="RJK97655.1"/>
    <property type="molecule type" value="Genomic_DNA"/>
</dbReference>
<keyword evidence="2" id="KW-1133">Transmembrane helix</keyword>
<dbReference type="RefSeq" id="WP_119948581.1">
    <property type="nucleotide sequence ID" value="NZ_QZEZ01000001.1"/>
</dbReference>
<feature type="domain" description="GGDEF" evidence="3">
    <location>
        <begin position="211"/>
        <end position="345"/>
    </location>
</feature>
<dbReference type="InterPro" id="IPR000160">
    <property type="entry name" value="GGDEF_dom"/>
</dbReference>
<feature type="transmembrane region" description="Helical" evidence="2">
    <location>
        <begin position="75"/>
        <end position="94"/>
    </location>
</feature>
<sequence>MGLRQELEPRDRASAARAGAAFALAGAAVLGVATAASPAFTGGSTLGLVTTLAMAAVLVVLGVVALRAPDRLPRLFWAGVPTVVVVVTLVLDLVTRDASAGGQVFLCWPVLYAAYELRPRLAYAVLLEVVLADALVVLLLLPLERALSDLAAVAATLTVVCLLLVRARDREERLNAELRRQAAVDPLTGLATRRVLDEAARCALDAGASAQETALVLVDVDEFKAVNDAWGHPGGDAVLVHVAAVLRGCCREGATVARLGGDELAVLLPGCGLAVASEVAERFVRAVRAAPAPLPEGGHAPVTVSVGVAVRPRDATDLRGLYAAADAALYEAKRAGRDRVRLAGGPASPAAAPPEPAPVG</sequence>
<evidence type="ECO:0000259" key="3">
    <source>
        <dbReference type="PROSITE" id="PS50887"/>
    </source>
</evidence>
<keyword evidence="5" id="KW-1185">Reference proteome</keyword>
<accession>A0A3A3ZM37</accession>
<keyword evidence="2" id="KW-0472">Membrane</keyword>
<evidence type="ECO:0000256" key="2">
    <source>
        <dbReference type="SAM" id="Phobius"/>
    </source>
</evidence>
<dbReference type="PROSITE" id="PS50887">
    <property type="entry name" value="GGDEF"/>
    <property type="match status" value="1"/>
</dbReference>
<evidence type="ECO:0000313" key="4">
    <source>
        <dbReference type="EMBL" id="RJK97655.1"/>
    </source>
</evidence>
<feature type="transmembrane region" description="Helical" evidence="2">
    <location>
        <begin position="46"/>
        <end position="68"/>
    </location>
</feature>
<dbReference type="Pfam" id="PF00990">
    <property type="entry name" value="GGDEF"/>
    <property type="match status" value="1"/>
</dbReference>
<dbReference type="FunFam" id="3.30.70.270:FF:000001">
    <property type="entry name" value="Diguanylate cyclase domain protein"/>
    <property type="match status" value="1"/>
</dbReference>
<dbReference type="CDD" id="cd01949">
    <property type="entry name" value="GGDEF"/>
    <property type="match status" value="1"/>
</dbReference>
<feature type="compositionally biased region" description="Pro residues" evidence="1">
    <location>
        <begin position="351"/>
        <end position="360"/>
    </location>
</feature>